<evidence type="ECO:0000313" key="1">
    <source>
        <dbReference type="EMBL" id="ATZ17546.1"/>
    </source>
</evidence>
<protein>
    <recommendedName>
        <fullName evidence="3">BspA family leucine-rich repeat surface protein</fullName>
    </recommendedName>
</protein>
<dbReference type="PROSITE" id="PS51257">
    <property type="entry name" value="PROKAR_LIPOPROTEIN"/>
    <property type="match status" value="1"/>
</dbReference>
<sequence>MKKLLTLLGSILVFGGSVTTVVACTSQIIYFTPITSIENELQEILNIQQDQPWKLKDLQTEVDTWYGAGTIKVNQIKTSTYSSNSINHPDKYRFVGEKIYIGSIILTHNWTEPVDNTQNISTIRTELNNLLKEKPNTAWNENELQQKIDEKWPLGGVNFIKISSPRASHEQLYYEQYLFFGKGNEDNPYQYFGAIMLIHDWRKTVDDTLPISDIKTSLKAILDMEENEAWNLKDLQTKIDEVYGLDEIIVESTSSIRSSNPGETHNNNYLFTGKGNANNEHWYSGTISLTHTWNPLISTTQDISLIQNELEKIVLSQEQYWTKETLEQAIVDQKLDINGGITVSEVELSKEGKIPVKQWKFTGQGNVINEYKYDGSLEIYQVEDKETFSETIYVDANDHKIKMIDGSAPGSTTDPEIGTILSEGTKEVIHIGWHKPTGGTDDYKAYQMPQTIEKVPPYISPQIKQLFQTFEYTNKFNDANVSKWNTSNIITMENMFRGAKVFNQPLNMWNTSKVTDMNTMFYGADEFSQDLNGWDTSQVKLMDFMFAYTQKFNGDISQWDTSNVSTTTHMFHDARAFNQDLIHDGKKWNTSNVEDMNYMFYGARAFNGDISNWDTSNVETMEYMFSGALRFNPKKLNWNVKKVWQMSEMFSDAKKFNGDISNWDTSRVTEMHRMFNNSLAFNQDIGEWDTSKVVEMGNMFEGARAFNQDISRWDVGRVGWHGSFDEDTNPEWTADKKPNFKD</sequence>
<organism evidence="1 2">
    <name type="scientific">Williamsoniiplasma luminosum</name>
    <dbReference type="NCBI Taxonomy" id="214888"/>
    <lineage>
        <taxon>Bacteria</taxon>
        <taxon>Bacillati</taxon>
        <taxon>Mycoplasmatota</taxon>
        <taxon>Mollicutes</taxon>
        <taxon>Entomoplasmatales</taxon>
        <taxon>Williamsoniiplasma</taxon>
    </lineage>
</organism>
<dbReference type="InterPro" id="IPR005046">
    <property type="entry name" value="DUF285"/>
</dbReference>
<evidence type="ECO:0000313" key="2">
    <source>
        <dbReference type="Proteomes" id="UP000232063"/>
    </source>
</evidence>
<dbReference type="NCBIfam" id="TIGR02167">
    <property type="entry name" value="Liste_lipo_26"/>
    <property type="match status" value="3"/>
</dbReference>
<dbReference type="OrthoDB" id="392103at2"/>
<name>A0A2K8NVH6_9MOLU</name>
<evidence type="ECO:0008006" key="3">
    <source>
        <dbReference type="Google" id="ProtNLM"/>
    </source>
</evidence>
<gene>
    <name evidence="1" type="ORF">ELUMI_v1c08250</name>
</gene>
<reference evidence="1 2" key="1">
    <citation type="submission" date="2017-11" db="EMBL/GenBank/DDBJ databases">
        <title>Genome sequence of Entomoplasma luminosum PIMN-1 (ATCC 49195).</title>
        <authorList>
            <person name="Lo W.-S."/>
            <person name="Gasparich G.E."/>
            <person name="Kuo C.-H."/>
        </authorList>
    </citation>
    <scope>NUCLEOTIDE SEQUENCE [LARGE SCALE GENOMIC DNA]</scope>
    <source>
        <strain evidence="1 2">PIMN-1</strain>
    </source>
</reference>
<accession>A0A2K8NVH6</accession>
<dbReference type="NCBIfam" id="NF038029">
    <property type="entry name" value="LP_plasma"/>
    <property type="match status" value="1"/>
</dbReference>
<proteinExistence type="predicted"/>
<dbReference type="InterPro" id="IPR011889">
    <property type="entry name" value="Liste_lipo_26"/>
</dbReference>
<dbReference type="KEGG" id="elj:ELUMI_v1c08250"/>
<dbReference type="EMBL" id="CP024963">
    <property type="protein sequence ID" value="ATZ17546.1"/>
    <property type="molecule type" value="Genomic_DNA"/>
</dbReference>
<dbReference type="Proteomes" id="UP000232063">
    <property type="component" value="Chromosome"/>
</dbReference>
<dbReference type="AlphaFoldDB" id="A0A2K8NVH6"/>
<dbReference type="Pfam" id="PF03382">
    <property type="entry name" value="DUF285"/>
    <property type="match status" value="2"/>
</dbReference>
<dbReference type="InterPro" id="IPR054816">
    <property type="entry name" value="Lipoprotein_mollicutes-type_CS"/>
</dbReference>
<dbReference type="RefSeq" id="WP_025734758.1">
    <property type="nucleotide sequence ID" value="NZ_CP024963.1"/>
</dbReference>
<keyword evidence="2" id="KW-1185">Reference proteome</keyword>
<dbReference type="NCBIfam" id="NF045726">
    <property type="entry name" value="XXplasma_LP"/>
    <property type="match status" value="1"/>
</dbReference>